<dbReference type="Pfam" id="PF13649">
    <property type="entry name" value="Methyltransf_25"/>
    <property type="match status" value="1"/>
</dbReference>
<dbReference type="SUPFAM" id="SSF53335">
    <property type="entry name" value="S-adenosyl-L-methionine-dependent methyltransferases"/>
    <property type="match status" value="1"/>
</dbReference>
<gene>
    <name evidence="3" type="ordered locus">AM1_1895</name>
</gene>
<name>B0CEE9_ACAM1</name>
<proteinExistence type="predicted"/>
<evidence type="ECO:0000313" key="3">
    <source>
        <dbReference type="EMBL" id="ABW26915.1"/>
    </source>
</evidence>
<dbReference type="STRING" id="329726.AM1_1895"/>
<dbReference type="EMBL" id="CP000828">
    <property type="protein sequence ID" value="ABW26915.1"/>
    <property type="molecule type" value="Genomic_DNA"/>
</dbReference>
<dbReference type="Proteomes" id="UP000000268">
    <property type="component" value="Chromosome"/>
</dbReference>
<evidence type="ECO:0000313" key="4">
    <source>
        <dbReference type="Proteomes" id="UP000000268"/>
    </source>
</evidence>
<evidence type="ECO:0000256" key="1">
    <source>
        <dbReference type="ARBA" id="ARBA00022679"/>
    </source>
</evidence>
<feature type="domain" description="Methyltransferase" evidence="2">
    <location>
        <begin position="78"/>
        <end position="174"/>
    </location>
</feature>
<evidence type="ECO:0000259" key="2">
    <source>
        <dbReference type="Pfam" id="PF13649"/>
    </source>
</evidence>
<keyword evidence="1" id="KW-0808">Transferase</keyword>
<dbReference type="PANTHER" id="PTHR43861">
    <property type="entry name" value="TRANS-ACONITATE 2-METHYLTRANSFERASE-RELATED"/>
    <property type="match status" value="1"/>
</dbReference>
<dbReference type="AlphaFoldDB" id="B0CEE9"/>
<dbReference type="InterPro" id="IPR029063">
    <property type="entry name" value="SAM-dependent_MTases_sf"/>
</dbReference>
<reference evidence="3 4" key="1">
    <citation type="journal article" date="2008" name="Proc. Natl. Acad. Sci. U.S.A.">
        <title>Niche adaptation and genome expansion in the chlorophyll d-producing cyanobacterium Acaryochloris marina.</title>
        <authorList>
            <person name="Swingley W.D."/>
            <person name="Chen M."/>
            <person name="Cheung P.C."/>
            <person name="Conrad A.L."/>
            <person name="Dejesa L.C."/>
            <person name="Hao J."/>
            <person name="Honchak B.M."/>
            <person name="Karbach L.E."/>
            <person name="Kurdoglu A."/>
            <person name="Lahiri S."/>
            <person name="Mastrian S.D."/>
            <person name="Miyashita H."/>
            <person name="Page L."/>
            <person name="Ramakrishna P."/>
            <person name="Satoh S."/>
            <person name="Sattley W.M."/>
            <person name="Shimada Y."/>
            <person name="Taylor H.L."/>
            <person name="Tomo T."/>
            <person name="Tsuchiya T."/>
            <person name="Wang Z.T."/>
            <person name="Raymond J."/>
            <person name="Mimuro M."/>
            <person name="Blankenship R.E."/>
            <person name="Touchman J.W."/>
        </authorList>
    </citation>
    <scope>NUCLEOTIDE SEQUENCE [LARGE SCALE GENOMIC DNA]</scope>
    <source>
        <strain evidence="4">MBIC 11017</strain>
    </source>
</reference>
<dbReference type="RefSeq" id="WP_012162417.1">
    <property type="nucleotide sequence ID" value="NC_009925.1"/>
</dbReference>
<dbReference type="InterPro" id="IPR041698">
    <property type="entry name" value="Methyltransf_25"/>
</dbReference>
<organism evidence="3 4">
    <name type="scientific">Acaryochloris marina (strain MBIC 11017)</name>
    <dbReference type="NCBI Taxonomy" id="329726"/>
    <lineage>
        <taxon>Bacteria</taxon>
        <taxon>Bacillati</taxon>
        <taxon>Cyanobacteriota</taxon>
        <taxon>Cyanophyceae</taxon>
        <taxon>Acaryochloridales</taxon>
        <taxon>Acaryochloridaceae</taxon>
        <taxon>Acaryochloris</taxon>
    </lineage>
</organism>
<dbReference type="eggNOG" id="COG2265">
    <property type="taxonomic scope" value="Bacteria"/>
</dbReference>
<keyword evidence="4" id="KW-1185">Reference proteome</keyword>
<dbReference type="Gene3D" id="3.40.50.150">
    <property type="entry name" value="Vaccinia Virus protein VP39"/>
    <property type="match status" value="1"/>
</dbReference>
<dbReference type="KEGG" id="amr:AM1_1895"/>
<accession>B0CEE9</accession>
<dbReference type="GO" id="GO:0016740">
    <property type="term" value="F:transferase activity"/>
    <property type="evidence" value="ECO:0007669"/>
    <property type="project" value="UniProtKB-KW"/>
</dbReference>
<dbReference type="HOGENOM" id="CLU_096078_0_0_3"/>
<dbReference type="OrthoDB" id="1853779at2"/>
<dbReference type="CDD" id="cd02440">
    <property type="entry name" value="AdoMet_MTases"/>
    <property type="match status" value="1"/>
</dbReference>
<protein>
    <recommendedName>
        <fullName evidence="2">Methyltransferase domain-containing protein</fullName>
    </recommendedName>
</protein>
<sequence length="266" mass="30741">MSKNTGARISKYTTDKDWEYYGKTNPYYGVVSWDRFKKENLSPEAIEDFFETGKKHIDTILDISHQYLDPDFQPQHALDFGCGVGRIAIPLAGICQSVTGVDVSDSMLQEAVENCKRREVENATFIKGDDALSDVFGLHKKFDFIHSFIVFQHIPCERGEMILKQLIDLLEDEGIGVLHFTYFKQASWIRKFAISIGQKFPVLVRLKDYIKGADYKPMMQMNAYNLNTIFHVLQENSCHHSLVRFTRHWEDEGVIIFFKKVSQPIL</sequence>